<evidence type="ECO:0000256" key="3">
    <source>
        <dbReference type="ARBA" id="ARBA00022741"/>
    </source>
</evidence>
<keyword evidence="4 8" id="KW-0067">ATP-binding</keyword>
<keyword evidence="3" id="KW-0547">Nucleotide-binding</keyword>
<feature type="domain" description="ABC transporter" evidence="7">
    <location>
        <begin position="4"/>
        <end position="234"/>
    </location>
</feature>
<dbReference type="EMBL" id="JBFSHR010000042">
    <property type="protein sequence ID" value="MEX6430242.1"/>
    <property type="molecule type" value="Genomic_DNA"/>
</dbReference>
<dbReference type="SUPFAM" id="SSF50331">
    <property type="entry name" value="MOP-like"/>
    <property type="match status" value="1"/>
</dbReference>
<dbReference type="PANTHER" id="PTHR43875:SF15">
    <property type="entry name" value="TREHALOSE IMPORT ATP-BINDING PROTEIN SUGC"/>
    <property type="match status" value="1"/>
</dbReference>
<evidence type="ECO:0000256" key="1">
    <source>
        <dbReference type="ARBA" id="ARBA00022448"/>
    </source>
</evidence>
<dbReference type="SMART" id="SM00382">
    <property type="entry name" value="AAA"/>
    <property type="match status" value="1"/>
</dbReference>
<dbReference type="InterPro" id="IPR003593">
    <property type="entry name" value="AAA+_ATPase"/>
</dbReference>
<keyword evidence="9" id="KW-1185">Reference proteome</keyword>
<dbReference type="NCBIfam" id="NF008653">
    <property type="entry name" value="PRK11650.1"/>
    <property type="match status" value="1"/>
</dbReference>
<dbReference type="InterPro" id="IPR047641">
    <property type="entry name" value="ABC_transpr_MalK/UgpC-like"/>
</dbReference>
<dbReference type="InterPro" id="IPR008995">
    <property type="entry name" value="Mo/tungstate-bd_C_term_dom"/>
</dbReference>
<keyword evidence="1" id="KW-0813">Transport</keyword>
<dbReference type="Gene3D" id="2.40.50.140">
    <property type="entry name" value="Nucleic acid-binding proteins"/>
    <property type="match status" value="1"/>
</dbReference>
<dbReference type="PANTHER" id="PTHR43875">
    <property type="entry name" value="MALTODEXTRIN IMPORT ATP-BINDING PROTEIN MSMX"/>
    <property type="match status" value="1"/>
</dbReference>
<dbReference type="CDD" id="cd03301">
    <property type="entry name" value="ABC_MalK_N"/>
    <property type="match status" value="1"/>
</dbReference>
<name>A0ABV3Y3X5_9ACTN</name>
<evidence type="ECO:0000259" key="7">
    <source>
        <dbReference type="PROSITE" id="PS50893"/>
    </source>
</evidence>
<dbReference type="InterPro" id="IPR003439">
    <property type="entry name" value="ABC_transporter-like_ATP-bd"/>
</dbReference>
<evidence type="ECO:0000256" key="5">
    <source>
        <dbReference type="ARBA" id="ARBA00022967"/>
    </source>
</evidence>
<keyword evidence="6" id="KW-0472">Membrane</keyword>
<dbReference type="InterPro" id="IPR015855">
    <property type="entry name" value="ABC_transpr_MalK-like"/>
</dbReference>
<dbReference type="Gene3D" id="2.40.50.100">
    <property type="match status" value="1"/>
</dbReference>
<proteinExistence type="predicted"/>
<dbReference type="Gene3D" id="3.40.50.300">
    <property type="entry name" value="P-loop containing nucleotide triphosphate hydrolases"/>
    <property type="match status" value="1"/>
</dbReference>
<evidence type="ECO:0000313" key="9">
    <source>
        <dbReference type="Proteomes" id="UP001560267"/>
    </source>
</evidence>
<dbReference type="InterPro" id="IPR012340">
    <property type="entry name" value="NA-bd_OB-fold"/>
</dbReference>
<protein>
    <submittedName>
        <fullName evidence="8">ABC transporter ATP-binding protein</fullName>
    </submittedName>
</protein>
<keyword evidence="5" id="KW-1278">Translocase</keyword>
<dbReference type="Pfam" id="PF00005">
    <property type="entry name" value="ABC_tran"/>
    <property type="match status" value="1"/>
</dbReference>
<comment type="caution">
    <text evidence="8">The sequence shown here is derived from an EMBL/GenBank/DDBJ whole genome shotgun (WGS) entry which is preliminary data.</text>
</comment>
<dbReference type="InterPro" id="IPR017871">
    <property type="entry name" value="ABC_transporter-like_CS"/>
</dbReference>
<accession>A0ABV3Y3X5</accession>
<evidence type="ECO:0000256" key="2">
    <source>
        <dbReference type="ARBA" id="ARBA00022475"/>
    </source>
</evidence>
<organism evidence="8 9">
    <name type="scientific">Ferrimicrobium acidiphilum</name>
    <dbReference type="NCBI Taxonomy" id="121039"/>
    <lineage>
        <taxon>Bacteria</taxon>
        <taxon>Bacillati</taxon>
        <taxon>Actinomycetota</taxon>
        <taxon>Acidimicrobiia</taxon>
        <taxon>Acidimicrobiales</taxon>
        <taxon>Acidimicrobiaceae</taxon>
        <taxon>Ferrimicrobium</taxon>
    </lineage>
</organism>
<dbReference type="GO" id="GO:0005524">
    <property type="term" value="F:ATP binding"/>
    <property type="evidence" value="ECO:0007669"/>
    <property type="project" value="UniProtKB-KW"/>
</dbReference>
<dbReference type="InterPro" id="IPR027417">
    <property type="entry name" value="P-loop_NTPase"/>
</dbReference>
<reference evidence="8 9" key="1">
    <citation type="submission" date="2024-07" db="EMBL/GenBank/DDBJ databases">
        <title>Draft Genome Sequence of Ferrimicrobium acidiphilum Strain YE2023, Isolated from a Pulp of Bioleach Reactor.</title>
        <authorList>
            <person name="Elkina Y.A."/>
            <person name="Bulaeva A.G."/>
            <person name="Beletsky A.V."/>
            <person name="Mardanov A.V."/>
        </authorList>
    </citation>
    <scope>NUCLEOTIDE SEQUENCE [LARGE SCALE GENOMIC DNA]</scope>
    <source>
        <strain evidence="8 9">YE2023</strain>
    </source>
</reference>
<dbReference type="InterPro" id="IPR013611">
    <property type="entry name" value="Transp-assoc_OB_typ2"/>
</dbReference>
<dbReference type="Proteomes" id="UP001560267">
    <property type="component" value="Unassembled WGS sequence"/>
</dbReference>
<dbReference type="SUPFAM" id="SSF52540">
    <property type="entry name" value="P-loop containing nucleoside triphosphate hydrolases"/>
    <property type="match status" value="1"/>
</dbReference>
<evidence type="ECO:0000256" key="4">
    <source>
        <dbReference type="ARBA" id="ARBA00022840"/>
    </source>
</evidence>
<dbReference type="Pfam" id="PF08402">
    <property type="entry name" value="TOBE_2"/>
    <property type="match status" value="1"/>
</dbReference>
<sequence>MGEVRLEDVSKAYGGQTVVENLHLTVAEGEFVVLLGPSGCGKSTTLRMIAGLETVSSGRVVIGETDVTLASPSLRNVGMVFQNYALFPHMSAFDNLAFGLKAKRLPKAQIARRVTEVAQMLELEDVLRVRPKNLSGGQRQRVALGRALIRKPSVFLMDEPLSNLDANLRDHVRMELASLHRNLKITTLYVTHDQGEAMTLADRVVVMSAGRIRQIGTPEEIYNEPADTFVAHFIGSPGMNLWSFDAHGESLSTAESSSVVMHPSLLQDLPTSEAEIVIGVRPEHLELADFVETPGIRLAMEVELVERFGSHQLVHGKLAGVGHSIVARMPAELKFEPGSVRIVAADIGRVYVFSAGSGERLHVQARANEMYRAVDEAWGKR</sequence>
<dbReference type="PROSITE" id="PS00211">
    <property type="entry name" value="ABC_TRANSPORTER_1"/>
    <property type="match status" value="1"/>
</dbReference>
<dbReference type="RefSeq" id="WP_369084705.1">
    <property type="nucleotide sequence ID" value="NZ_JBFSHR010000042.1"/>
</dbReference>
<gene>
    <name evidence="8" type="ORF">AB6A68_10425</name>
</gene>
<keyword evidence="2" id="KW-1003">Cell membrane</keyword>
<evidence type="ECO:0000313" key="8">
    <source>
        <dbReference type="EMBL" id="MEX6430242.1"/>
    </source>
</evidence>
<dbReference type="PROSITE" id="PS50893">
    <property type="entry name" value="ABC_TRANSPORTER_2"/>
    <property type="match status" value="1"/>
</dbReference>
<evidence type="ECO:0000256" key="6">
    <source>
        <dbReference type="ARBA" id="ARBA00023136"/>
    </source>
</evidence>